<proteinExistence type="predicted"/>
<protein>
    <submittedName>
        <fullName evidence="1">Uncharacterized protein</fullName>
    </submittedName>
</protein>
<evidence type="ECO:0000313" key="1">
    <source>
        <dbReference type="EMBL" id="GFD44335.1"/>
    </source>
</evidence>
<feature type="non-terminal residue" evidence="1">
    <location>
        <position position="1"/>
    </location>
</feature>
<reference evidence="1" key="1">
    <citation type="journal article" date="2019" name="Sci. Rep.">
        <title>Draft genome of Tanacetum cinerariifolium, the natural source of mosquito coil.</title>
        <authorList>
            <person name="Yamashiro T."/>
            <person name="Shiraishi A."/>
            <person name="Satake H."/>
            <person name="Nakayama K."/>
        </authorList>
    </citation>
    <scope>NUCLEOTIDE SEQUENCE</scope>
</reference>
<dbReference type="EMBL" id="BKCJ011620050">
    <property type="protein sequence ID" value="GFD44335.1"/>
    <property type="molecule type" value="Genomic_DNA"/>
</dbReference>
<dbReference type="AlphaFoldDB" id="A0A699W9X5"/>
<feature type="non-terminal residue" evidence="1">
    <location>
        <position position="107"/>
    </location>
</feature>
<accession>A0A699W9X5</accession>
<comment type="caution">
    <text evidence="1">The sequence shown here is derived from an EMBL/GenBank/DDBJ whole genome shotgun (WGS) entry which is preliminary data.</text>
</comment>
<sequence length="107" mass="11698">SSSHRCLEVTGVARAQLVAFEQDEHVGDLEIFIPARLAADLGAQTHVGLEQRGHFADHVVRNIERRQRVLRLGAQMFGAQVAFTQTLHDGVSLNAAVLHWNAGAAHQ</sequence>
<name>A0A699W9X5_TANCI</name>
<gene>
    <name evidence="1" type="ORF">Tci_916304</name>
</gene>
<organism evidence="1">
    <name type="scientific">Tanacetum cinerariifolium</name>
    <name type="common">Dalmatian daisy</name>
    <name type="synonym">Chrysanthemum cinerariifolium</name>
    <dbReference type="NCBI Taxonomy" id="118510"/>
    <lineage>
        <taxon>Eukaryota</taxon>
        <taxon>Viridiplantae</taxon>
        <taxon>Streptophyta</taxon>
        <taxon>Embryophyta</taxon>
        <taxon>Tracheophyta</taxon>
        <taxon>Spermatophyta</taxon>
        <taxon>Magnoliopsida</taxon>
        <taxon>eudicotyledons</taxon>
        <taxon>Gunneridae</taxon>
        <taxon>Pentapetalae</taxon>
        <taxon>asterids</taxon>
        <taxon>campanulids</taxon>
        <taxon>Asterales</taxon>
        <taxon>Asteraceae</taxon>
        <taxon>Asteroideae</taxon>
        <taxon>Anthemideae</taxon>
        <taxon>Anthemidinae</taxon>
        <taxon>Tanacetum</taxon>
    </lineage>
</organism>